<organism evidence="2 3">
    <name type="scientific">Ureibacillus massiliensis 4400831 = CIP 108448 = CCUG 49529</name>
    <dbReference type="NCBI Taxonomy" id="1211035"/>
    <lineage>
        <taxon>Bacteria</taxon>
        <taxon>Bacillati</taxon>
        <taxon>Bacillota</taxon>
        <taxon>Bacilli</taxon>
        <taxon>Bacillales</taxon>
        <taxon>Caryophanaceae</taxon>
        <taxon>Ureibacillus</taxon>
    </lineage>
</organism>
<name>A0A0A3J348_9BACL</name>
<dbReference type="OrthoDB" id="2991590at2"/>
<evidence type="ECO:0000313" key="2">
    <source>
        <dbReference type="EMBL" id="KGR90135.1"/>
    </source>
</evidence>
<gene>
    <name evidence="2" type="ORF">CD30_13365</name>
</gene>
<reference evidence="2 3" key="1">
    <citation type="submission" date="2014-02" db="EMBL/GenBank/DDBJ databases">
        <title>Draft genome sequence of Lysinibacillus massiliensis CCUG 49529.</title>
        <authorList>
            <person name="Zhang F."/>
            <person name="Wang G."/>
            <person name="Zhang L."/>
        </authorList>
    </citation>
    <scope>NUCLEOTIDE SEQUENCE [LARGE SCALE GENOMIC DNA]</scope>
    <source>
        <strain evidence="2 3">CCUG 49529</strain>
    </source>
</reference>
<comment type="caution">
    <text evidence="2">The sequence shown here is derived from an EMBL/GenBank/DDBJ whole genome shotgun (WGS) entry which is preliminary data.</text>
</comment>
<keyword evidence="1" id="KW-0732">Signal</keyword>
<evidence type="ECO:0008006" key="4">
    <source>
        <dbReference type="Google" id="ProtNLM"/>
    </source>
</evidence>
<dbReference type="AlphaFoldDB" id="A0A0A3J348"/>
<dbReference type="InterPro" id="IPR029050">
    <property type="entry name" value="Immunoprotect_excell_Ig-like"/>
</dbReference>
<protein>
    <recommendedName>
        <fullName evidence="4">DUF4352 domain-containing protein</fullName>
    </recommendedName>
</protein>
<keyword evidence="3" id="KW-1185">Reference proteome</keyword>
<dbReference type="Gene3D" id="2.60.40.1240">
    <property type="match status" value="1"/>
</dbReference>
<sequence length="176" mass="20001">MRNQRKKKTNVSVEQSEGQYGTYNVEMGKPFEAVRSTYNDQSKANVTISNFRIESDLNAEAEQNEKYDYAVFDAVVESTGDEINDDFMQEVSFTFYDENGKEIESYALRETQKVTFEPADLRPNGKNEGTFALAIPKGSVPKEILFDTNWTSATGNTYKYVMLITGAHQQNAENIR</sequence>
<dbReference type="RefSeq" id="WP_036177671.1">
    <property type="nucleotide sequence ID" value="NZ_AVCZ01000025.1"/>
</dbReference>
<proteinExistence type="predicted"/>
<accession>A0A0A3J348</accession>
<evidence type="ECO:0000256" key="1">
    <source>
        <dbReference type="ARBA" id="ARBA00022729"/>
    </source>
</evidence>
<dbReference type="EMBL" id="JPVQ01000025">
    <property type="protein sequence ID" value="KGR90135.1"/>
    <property type="molecule type" value="Genomic_DNA"/>
</dbReference>
<evidence type="ECO:0000313" key="3">
    <source>
        <dbReference type="Proteomes" id="UP000030595"/>
    </source>
</evidence>
<dbReference type="Proteomes" id="UP000030595">
    <property type="component" value="Unassembled WGS sequence"/>
</dbReference>